<name>A0A5Q0N450_AMABI</name>
<dbReference type="EMBL" id="MK993556">
    <property type="protein sequence ID" value="QFZ98547.1"/>
    <property type="molecule type" value="Genomic_DNA"/>
</dbReference>
<sequence length="493" mass="57823">MRNIKKMISNFIISYYLLLNKYLFNYLELMIKFLSEQLKKNSFLNKIYSFILTAYFIYFNTKSPNKGKGKSKEGMVEVESFKERQIKLGKYIDITLFFTFTKDLIKLLPHKLIYSLRVVSYIVSKYKYLILFINFIYIFFIILDWFNDSTLSSNLLSKFSHIVSFQLINNLITKLNVIVTYIYNLESTLNINISYYNITYINSLIIFIVIHLILLLIVIAYLFLLLKIKPLFDILFIKLLFKQLNLLKNLLNLFIFSLNLINLELFEYFPSFNLNKIIFKNMITLSLANNELVLTDNSLISEEDQIISSSAFSQNLNTSLPESLSSFAGAAPQVVNEESEIELVSTLSNSPTASEDELLYKGDTIFQIFNELSKEDKITYLINKYENKGMIATLYSISWLLEKILLNTDGTKHNVDLFIDNYLNQMLNLERDTQLKSFAFHRDKPFLRHLVYKTPLEFPYVIPINNNISEFDQSDLKEAIIKNEEETFIEKQD</sequence>
<evidence type="ECO:0000313" key="2">
    <source>
        <dbReference type="EMBL" id="QFZ98547.1"/>
    </source>
</evidence>
<feature type="transmembrane region" description="Helical" evidence="1">
    <location>
        <begin position="128"/>
        <end position="146"/>
    </location>
</feature>
<dbReference type="RefSeq" id="YP_009710598.1">
    <property type="nucleotide sequence ID" value="NC_045196.1"/>
</dbReference>
<keyword evidence="1" id="KW-1133">Transmembrane helix</keyword>
<reference evidence="2" key="1">
    <citation type="journal article" name="Front. Microbiol.">
        <title>Comparative Mitogenome Analysis Reveals Mitochondrial Genome Differentiation in Ectomycorrhizal and Asymbiotic Amanita Species.</title>
        <authorList>
            <person name="Li Q."/>
            <person name="He X."/>
            <person name="Ren Y."/>
            <person name="Xiong C."/>
            <person name="Jin X."/>
            <person name="Peng L."/>
            <person name="Huang W."/>
        </authorList>
    </citation>
    <scope>NUCLEOTIDE SEQUENCE</scope>
</reference>
<dbReference type="AlphaFoldDB" id="A0A5Q0N450"/>
<accession>A0A5Q0N450</accession>
<keyword evidence="2" id="KW-0496">Mitochondrion</keyword>
<keyword evidence="1" id="KW-0472">Membrane</keyword>
<feature type="transmembrane region" description="Helical" evidence="1">
    <location>
        <begin position="43"/>
        <end position="61"/>
    </location>
</feature>
<keyword evidence="1" id="KW-0812">Transmembrane</keyword>
<protein>
    <submittedName>
        <fullName evidence="2">Uncharacterized protein</fullName>
    </submittedName>
</protein>
<gene>
    <name evidence="2" type="primary">orf493</name>
</gene>
<feature type="transmembrane region" description="Helical" evidence="1">
    <location>
        <begin position="167"/>
        <end position="184"/>
    </location>
</feature>
<geneLocation type="mitochondrion" evidence="2"/>
<feature type="transmembrane region" description="Helical" evidence="1">
    <location>
        <begin position="7"/>
        <end position="23"/>
    </location>
</feature>
<organism evidence="2">
    <name type="scientific">Amanita bisporigera</name>
    <name type="common">Destroying angel</name>
    <dbReference type="NCBI Taxonomy" id="87325"/>
    <lineage>
        <taxon>Eukaryota</taxon>
        <taxon>Fungi</taxon>
        <taxon>Dikarya</taxon>
        <taxon>Basidiomycota</taxon>
        <taxon>Agaricomycotina</taxon>
        <taxon>Agaricomycetes</taxon>
        <taxon>Agaricomycetidae</taxon>
        <taxon>Agaricales</taxon>
        <taxon>Pluteineae</taxon>
        <taxon>Amanitaceae</taxon>
        <taxon>Amanita</taxon>
    </lineage>
</organism>
<proteinExistence type="predicted"/>
<dbReference type="GeneID" id="42437657"/>
<feature type="transmembrane region" description="Helical" evidence="1">
    <location>
        <begin position="204"/>
        <end position="226"/>
    </location>
</feature>
<evidence type="ECO:0000256" key="1">
    <source>
        <dbReference type="SAM" id="Phobius"/>
    </source>
</evidence>